<dbReference type="AlphaFoldDB" id="R7VCT0"/>
<evidence type="ECO:0000313" key="7">
    <source>
        <dbReference type="Proteomes" id="UP000014760"/>
    </source>
</evidence>
<reference evidence="6" key="3">
    <citation type="submission" date="2015-06" db="UniProtKB">
        <authorList>
            <consortium name="EnsemblMetazoa"/>
        </authorList>
    </citation>
    <scope>IDENTIFICATION</scope>
</reference>
<keyword evidence="1" id="KW-0805">Transcription regulation</keyword>
<dbReference type="EMBL" id="AMQN01036818">
    <property type="status" value="NOT_ANNOTATED_CDS"/>
    <property type="molecule type" value="Genomic_DNA"/>
</dbReference>
<dbReference type="EnsemblMetazoa" id="CapteT206908">
    <property type="protein sequence ID" value="CapteP206908"/>
    <property type="gene ID" value="CapteG206908"/>
</dbReference>
<keyword evidence="7" id="KW-1185">Reference proteome</keyword>
<dbReference type="SUPFAM" id="SSF48508">
    <property type="entry name" value="Nuclear receptor ligand-binding domain"/>
    <property type="match status" value="1"/>
</dbReference>
<dbReference type="PROSITE" id="PS51843">
    <property type="entry name" value="NR_LBD"/>
    <property type="match status" value="1"/>
</dbReference>
<reference evidence="7" key="1">
    <citation type="submission" date="2012-12" db="EMBL/GenBank/DDBJ databases">
        <authorList>
            <person name="Hellsten U."/>
            <person name="Grimwood J."/>
            <person name="Chapman J.A."/>
            <person name="Shapiro H."/>
            <person name="Aerts A."/>
            <person name="Otillar R.P."/>
            <person name="Terry A.Y."/>
            <person name="Boore J.L."/>
            <person name="Simakov O."/>
            <person name="Marletaz F."/>
            <person name="Cho S.-J."/>
            <person name="Edsinger-Gonzales E."/>
            <person name="Havlak P."/>
            <person name="Kuo D.-H."/>
            <person name="Larsson T."/>
            <person name="Lv J."/>
            <person name="Arendt D."/>
            <person name="Savage R."/>
            <person name="Osoegawa K."/>
            <person name="de Jong P."/>
            <person name="Lindberg D.R."/>
            <person name="Seaver E.C."/>
            <person name="Weisblat D.A."/>
            <person name="Putnam N.H."/>
            <person name="Grigoriev I.V."/>
            <person name="Rokhsar D.S."/>
        </authorList>
    </citation>
    <scope>NUCLEOTIDE SEQUENCE</scope>
    <source>
        <strain evidence="7">I ESC-2004</strain>
    </source>
</reference>
<dbReference type="STRING" id="283909.R7VCT0"/>
<keyword evidence="2" id="KW-0804">Transcription</keyword>
<evidence type="ECO:0000313" key="6">
    <source>
        <dbReference type="EnsemblMetazoa" id="CapteP206908"/>
    </source>
</evidence>
<sequence length="125" mass="14483">MCRLHDYLNHNMHKEISLKQLYNETGDILLRITRIVFKLGKLKITQVEFVLLKVILLFDKVNVSSHKESIDALMSEYQATLSWYISQNFDSSSRGDDFSQILAEIEEAAGLLLDSKMIYIPFLLN</sequence>
<organism evidence="5">
    <name type="scientific">Capitella teleta</name>
    <name type="common">Polychaete worm</name>
    <dbReference type="NCBI Taxonomy" id="283909"/>
    <lineage>
        <taxon>Eukaryota</taxon>
        <taxon>Metazoa</taxon>
        <taxon>Spiralia</taxon>
        <taxon>Lophotrochozoa</taxon>
        <taxon>Annelida</taxon>
        <taxon>Polychaeta</taxon>
        <taxon>Sedentaria</taxon>
        <taxon>Scolecida</taxon>
        <taxon>Capitellidae</taxon>
        <taxon>Capitella</taxon>
    </lineage>
</organism>
<accession>R7VCT0</accession>
<dbReference type="InterPro" id="IPR035500">
    <property type="entry name" value="NHR-like_dom_sf"/>
</dbReference>
<evidence type="ECO:0000259" key="4">
    <source>
        <dbReference type="PROSITE" id="PS51843"/>
    </source>
</evidence>
<evidence type="ECO:0000256" key="3">
    <source>
        <dbReference type="ARBA" id="ARBA00023170"/>
    </source>
</evidence>
<dbReference type="Proteomes" id="UP000014760">
    <property type="component" value="Unassembled WGS sequence"/>
</dbReference>
<gene>
    <name evidence="5" type="ORF">CAPTEDRAFT_206908</name>
</gene>
<feature type="domain" description="NR LBD" evidence="4">
    <location>
        <begin position="1"/>
        <end position="125"/>
    </location>
</feature>
<evidence type="ECO:0000256" key="2">
    <source>
        <dbReference type="ARBA" id="ARBA00023163"/>
    </source>
</evidence>
<proteinExistence type="predicted"/>
<dbReference type="HOGENOM" id="CLU_1994759_0_0_1"/>
<dbReference type="InterPro" id="IPR000536">
    <property type="entry name" value="Nucl_hrmn_rcpt_lig-bd"/>
</dbReference>
<evidence type="ECO:0000313" key="5">
    <source>
        <dbReference type="EMBL" id="ELU16444.1"/>
    </source>
</evidence>
<dbReference type="Pfam" id="PF00104">
    <property type="entry name" value="Hormone_recep"/>
    <property type="match status" value="1"/>
</dbReference>
<protein>
    <recommendedName>
        <fullName evidence="4">NR LBD domain-containing protein</fullName>
    </recommendedName>
</protein>
<dbReference type="EMBL" id="KB293170">
    <property type="protein sequence ID" value="ELU16444.1"/>
    <property type="molecule type" value="Genomic_DNA"/>
</dbReference>
<keyword evidence="3" id="KW-0675">Receptor</keyword>
<name>R7VCT0_CAPTE</name>
<evidence type="ECO:0000256" key="1">
    <source>
        <dbReference type="ARBA" id="ARBA00023015"/>
    </source>
</evidence>
<reference evidence="5 7" key="2">
    <citation type="journal article" date="2013" name="Nature">
        <title>Insights into bilaterian evolution from three spiralian genomes.</title>
        <authorList>
            <person name="Simakov O."/>
            <person name="Marletaz F."/>
            <person name="Cho S.J."/>
            <person name="Edsinger-Gonzales E."/>
            <person name="Havlak P."/>
            <person name="Hellsten U."/>
            <person name="Kuo D.H."/>
            <person name="Larsson T."/>
            <person name="Lv J."/>
            <person name="Arendt D."/>
            <person name="Savage R."/>
            <person name="Osoegawa K."/>
            <person name="de Jong P."/>
            <person name="Grimwood J."/>
            <person name="Chapman J.A."/>
            <person name="Shapiro H."/>
            <person name="Aerts A."/>
            <person name="Otillar R.P."/>
            <person name="Terry A.Y."/>
            <person name="Boore J.L."/>
            <person name="Grigoriev I.V."/>
            <person name="Lindberg D.R."/>
            <person name="Seaver E.C."/>
            <person name="Weisblat D.A."/>
            <person name="Putnam N.H."/>
            <person name="Rokhsar D.S."/>
        </authorList>
    </citation>
    <scope>NUCLEOTIDE SEQUENCE</scope>
    <source>
        <strain evidence="5 7">I ESC-2004</strain>
    </source>
</reference>
<dbReference type="Gene3D" id="1.10.565.10">
    <property type="entry name" value="Retinoid X Receptor"/>
    <property type="match status" value="1"/>
</dbReference>